<comment type="caution">
    <text evidence="6">The sequence shown here is derived from an EMBL/GenBank/DDBJ whole genome shotgun (WGS) entry which is preliminary data.</text>
</comment>
<dbReference type="InterPro" id="IPR002071">
    <property type="entry name" value="Thermonucl_AS"/>
</dbReference>
<evidence type="ECO:0000256" key="1">
    <source>
        <dbReference type="ARBA" id="ARBA00022722"/>
    </source>
</evidence>
<dbReference type="InterPro" id="IPR035437">
    <property type="entry name" value="SNase_OB-fold_sf"/>
</dbReference>
<dbReference type="Proteomes" id="UP000179118">
    <property type="component" value="Unassembled WGS sequence"/>
</dbReference>
<dbReference type="PANTHER" id="PTHR12302:SF3">
    <property type="entry name" value="SERINE_THREONINE-PROTEIN KINASE 31"/>
    <property type="match status" value="1"/>
</dbReference>
<feature type="compositionally biased region" description="Low complexity" evidence="4">
    <location>
        <begin position="14"/>
        <end position="25"/>
    </location>
</feature>
<evidence type="ECO:0000256" key="4">
    <source>
        <dbReference type="SAM" id="MobiDB-lite"/>
    </source>
</evidence>
<accession>A0A1G2S9Y3</accession>
<dbReference type="AlphaFoldDB" id="A0A1G2S9Y3"/>
<dbReference type="GO" id="GO:0004519">
    <property type="term" value="F:endonuclease activity"/>
    <property type="evidence" value="ECO:0007669"/>
    <property type="project" value="UniProtKB-KW"/>
</dbReference>
<dbReference type="EMBL" id="MHUT01000007">
    <property type="protein sequence ID" value="OHA81462.1"/>
    <property type="molecule type" value="Genomic_DNA"/>
</dbReference>
<name>A0A1G2S9Y3_9BACT</name>
<keyword evidence="2" id="KW-0255">Endonuclease</keyword>
<dbReference type="Gene3D" id="2.40.50.90">
    <property type="match status" value="1"/>
</dbReference>
<evidence type="ECO:0000259" key="5">
    <source>
        <dbReference type="PROSITE" id="PS50830"/>
    </source>
</evidence>
<dbReference type="SUPFAM" id="SSF50199">
    <property type="entry name" value="Staphylococcal nuclease"/>
    <property type="match status" value="1"/>
</dbReference>
<dbReference type="InterPro" id="IPR016071">
    <property type="entry name" value="Staphylococal_nuclease_OB-fold"/>
</dbReference>
<evidence type="ECO:0000313" key="6">
    <source>
        <dbReference type="EMBL" id="OHA81462.1"/>
    </source>
</evidence>
<proteinExistence type="predicted"/>
<evidence type="ECO:0000313" key="7">
    <source>
        <dbReference type="Proteomes" id="UP000179118"/>
    </source>
</evidence>
<evidence type="ECO:0000256" key="2">
    <source>
        <dbReference type="ARBA" id="ARBA00022759"/>
    </source>
</evidence>
<dbReference type="PROSITE" id="PS50830">
    <property type="entry name" value="TNASE_3"/>
    <property type="match status" value="1"/>
</dbReference>
<gene>
    <name evidence="6" type="ORF">A3D51_00900</name>
</gene>
<dbReference type="GO" id="GO:0003676">
    <property type="term" value="F:nucleic acid binding"/>
    <property type="evidence" value="ECO:0007669"/>
    <property type="project" value="InterPro"/>
</dbReference>
<dbReference type="GO" id="GO:0016787">
    <property type="term" value="F:hydrolase activity"/>
    <property type="evidence" value="ECO:0007669"/>
    <property type="project" value="UniProtKB-KW"/>
</dbReference>
<dbReference type="Pfam" id="PF00565">
    <property type="entry name" value="SNase"/>
    <property type="match status" value="1"/>
</dbReference>
<feature type="region of interest" description="Disordered" evidence="4">
    <location>
        <begin position="1"/>
        <end position="25"/>
    </location>
</feature>
<keyword evidence="1" id="KW-0540">Nuclease</keyword>
<feature type="domain" description="TNase-like" evidence="5">
    <location>
        <begin position="28"/>
        <end position="166"/>
    </location>
</feature>
<reference evidence="6 7" key="1">
    <citation type="journal article" date="2016" name="Nat. Commun.">
        <title>Thousands of microbial genomes shed light on interconnected biogeochemical processes in an aquifer system.</title>
        <authorList>
            <person name="Anantharaman K."/>
            <person name="Brown C.T."/>
            <person name="Hug L.A."/>
            <person name="Sharon I."/>
            <person name="Castelle C.J."/>
            <person name="Probst A.J."/>
            <person name="Thomas B.C."/>
            <person name="Singh A."/>
            <person name="Wilkins M.J."/>
            <person name="Karaoz U."/>
            <person name="Brodie E.L."/>
            <person name="Williams K.H."/>
            <person name="Hubbard S.S."/>
            <person name="Banfield J.F."/>
        </authorList>
    </citation>
    <scope>NUCLEOTIDE SEQUENCE [LARGE SCALE GENOMIC DNA]</scope>
</reference>
<dbReference type="SMART" id="SM00318">
    <property type="entry name" value="SNc"/>
    <property type="match status" value="1"/>
</dbReference>
<evidence type="ECO:0000256" key="3">
    <source>
        <dbReference type="ARBA" id="ARBA00022801"/>
    </source>
</evidence>
<sequence>MGDFSQGIYSVSKTPTPLTPISTSTPPRVESLIVTRVVDGDTIVVLINGVSEKVRLIGVDTPETVDPRKAVQCFGKEASMFAEDLLLNNAVRLEADASQDNRDKYGRLLRYVFLENGSTNNMLINKEIISEGYGHEYTYRIPYKYQNDFKNAEQIAREAQKGLWANEACGFNNMK</sequence>
<protein>
    <recommendedName>
        <fullName evidence="5">TNase-like domain-containing protein</fullName>
    </recommendedName>
</protein>
<dbReference type="PANTHER" id="PTHR12302">
    <property type="entry name" value="EBNA2 BINDING PROTEIN P100"/>
    <property type="match status" value="1"/>
</dbReference>
<dbReference type="PROSITE" id="PS01123">
    <property type="entry name" value="TNASE_1"/>
    <property type="match status" value="1"/>
</dbReference>
<keyword evidence="3" id="KW-0378">Hydrolase</keyword>
<organism evidence="6 7">
    <name type="scientific">Candidatus Yonathbacteria bacterium RIFCSPHIGHO2_02_FULL_44_14</name>
    <dbReference type="NCBI Taxonomy" id="1802724"/>
    <lineage>
        <taxon>Bacteria</taxon>
        <taxon>Candidatus Yonathiibacteriota</taxon>
    </lineage>
</organism>